<reference evidence="1 2" key="1">
    <citation type="submission" date="2012-03" db="EMBL/GenBank/DDBJ databases">
        <title>The Genome Sequence of Bartonella birtlesii LL-WM9.</title>
        <authorList>
            <consortium name="The Broad Institute Genome Sequencing Platform"/>
            <consortium name="The Broad Institute Genome Sequencing Center for Infectious Disease"/>
            <person name="Feldgarden M."/>
            <person name="Kirby J."/>
            <person name="Kosoy M."/>
            <person name="Birtles R."/>
            <person name="Probert W.S."/>
            <person name="Chiaraviglio L."/>
            <person name="Young S.K."/>
            <person name="Zeng Q."/>
            <person name="Gargeya S."/>
            <person name="Fitzgerald M."/>
            <person name="Haas B."/>
            <person name="Abouelleil A."/>
            <person name="Alvarado L."/>
            <person name="Arachchi H.M."/>
            <person name="Berlin A."/>
            <person name="Chapman S.B."/>
            <person name="Gearin G."/>
            <person name="Goldberg J."/>
            <person name="Griggs A."/>
            <person name="Gujja S."/>
            <person name="Hansen M."/>
            <person name="Heiman D."/>
            <person name="Howarth C."/>
            <person name="Larimer J."/>
            <person name="Lui A."/>
            <person name="MacDonald P.J.P."/>
            <person name="McCowen C."/>
            <person name="Montmayeur A."/>
            <person name="Murphy C."/>
            <person name="Neiman D."/>
            <person name="Pearson M."/>
            <person name="Priest M."/>
            <person name="Roberts A."/>
            <person name="Saif S."/>
            <person name="Shea T."/>
            <person name="Sisk P."/>
            <person name="Stolte C."/>
            <person name="Sykes S."/>
            <person name="Wortman J."/>
            <person name="Nusbaum C."/>
            <person name="Birren B."/>
        </authorList>
    </citation>
    <scope>NUCLEOTIDE SEQUENCE [LARGE SCALE GENOMIC DNA]</scope>
    <source>
        <strain evidence="1 2">LL-WM9</strain>
    </source>
</reference>
<dbReference type="PATRIC" id="fig|1094552.3.peg.1749"/>
<gene>
    <name evidence="1" type="ORF">ME7_01563</name>
</gene>
<sequence length="350" mass="40230">MSLYTNEQLINTYLSNDGVPYMRQVPKAARNFYKTNKDLFFSEQSTEFKLKVFSELIDKAGLARFFEENVNNPLRIFIKQNSGENIKLNKGNGLESLYINREDKYKVDKSFDAIESAFENEYGLHQLLNDIMFQFVDYDNGDSYNLTKKLINSAINNENVPLQATQVIYIPDIREIELSEDNYQRAIAIIKNVVQLLQFKSRLYNAGYLVTACPKRDLVLIFEATAQISNDSYSAALDVEPLKFDNFGEGNEDVIGLALSSKAISIHDPKRKISSNLNISTLFLENFFYVEQLMTFNISEVMIVFKAGDENQIQSTIELLNVKQRRELEKEAEFKALNEEVNTKENEIKG</sequence>
<evidence type="ECO:0000313" key="2">
    <source>
        <dbReference type="Proteomes" id="UP000008748"/>
    </source>
</evidence>
<comment type="caution">
    <text evidence="1">The sequence shown here is derived from an EMBL/GenBank/DDBJ whole genome shotgun (WGS) entry which is preliminary data.</text>
</comment>
<dbReference type="HOGENOM" id="CLU_791459_0_0_5"/>
<keyword evidence="2" id="KW-1185">Reference proteome</keyword>
<dbReference type="Pfam" id="PF25622">
    <property type="entry name" value="Phi29_MCP"/>
    <property type="match status" value="1"/>
</dbReference>
<dbReference type="RefSeq" id="WP_006590476.1">
    <property type="nucleotide sequence ID" value="NZ_JH725079.1"/>
</dbReference>
<proteinExistence type="predicted"/>
<dbReference type="EMBL" id="AIMC01000046">
    <property type="protein sequence ID" value="EJF74199.1"/>
    <property type="molecule type" value="Genomic_DNA"/>
</dbReference>
<dbReference type="Proteomes" id="UP000008748">
    <property type="component" value="Unassembled WGS sequence"/>
</dbReference>
<accession>J0PVL7</accession>
<evidence type="ECO:0000313" key="1">
    <source>
        <dbReference type="EMBL" id="EJF74199.1"/>
    </source>
</evidence>
<protein>
    <submittedName>
        <fullName evidence="1">Uncharacterized protein</fullName>
    </submittedName>
</protein>
<dbReference type="AlphaFoldDB" id="J0PVL7"/>
<organism evidence="1 2">
    <name type="scientific">Bartonella birtlesii LL-WM9</name>
    <dbReference type="NCBI Taxonomy" id="1094552"/>
    <lineage>
        <taxon>Bacteria</taxon>
        <taxon>Pseudomonadati</taxon>
        <taxon>Pseudomonadota</taxon>
        <taxon>Alphaproteobacteria</taxon>
        <taxon>Hyphomicrobiales</taxon>
        <taxon>Bartonellaceae</taxon>
        <taxon>Bartonella</taxon>
    </lineage>
</organism>
<name>J0PVL7_9HYPH</name>